<proteinExistence type="predicted"/>
<sequence>IKGKIKAVIFDFDGTIANTMPFLTELAIKVITENYNISKDKAKTRYIETIGMDFASQLETIFPGNPANQQVSTIFEERKVNGIFDYPTFLEVI</sequence>
<dbReference type="Gene3D" id="1.10.150.240">
    <property type="entry name" value="Putative phosphatase, domain 2"/>
    <property type="match status" value="1"/>
</dbReference>
<dbReference type="InterPro" id="IPR041492">
    <property type="entry name" value="HAD_2"/>
</dbReference>
<dbReference type="Pfam" id="PF13419">
    <property type="entry name" value="HAD_2"/>
    <property type="match status" value="1"/>
</dbReference>
<dbReference type="EMBL" id="BARU01047850">
    <property type="protein sequence ID" value="GAH91182.1"/>
    <property type="molecule type" value="Genomic_DNA"/>
</dbReference>
<gene>
    <name evidence="1" type="ORF">S03H2_71472</name>
</gene>
<dbReference type="InterPro" id="IPR036412">
    <property type="entry name" value="HAD-like_sf"/>
</dbReference>
<reference evidence="1" key="1">
    <citation type="journal article" date="2014" name="Front. Microbiol.">
        <title>High frequency of phylogenetically diverse reductive dehalogenase-homologous genes in deep subseafloor sedimentary metagenomes.</title>
        <authorList>
            <person name="Kawai M."/>
            <person name="Futagami T."/>
            <person name="Toyoda A."/>
            <person name="Takaki Y."/>
            <person name="Nishi S."/>
            <person name="Hori S."/>
            <person name="Arai W."/>
            <person name="Tsubouchi T."/>
            <person name="Morono Y."/>
            <person name="Uchiyama I."/>
            <person name="Ito T."/>
            <person name="Fujiyama A."/>
            <person name="Inagaki F."/>
            <person name="Takami H."/>
        </authorList>
    </citation>
    <scope>NUCLEOTIDE SEQUENCE</scope>
    <source>
        <strain evidence="1">Expedition CK06-06</strain>
    </source>
</reference>
<comment type="caution">
    <text evidence="1">The sequence shown here is derived from an EMBL/GenBank/DDBJ whole genome shotgun (WGS) entry which is preliminary data.</text>
</comment>
<protein>
    <submittedName>
        <fullName evidence="1">Uncharacterized protein</fullName>
    </submittedName>
</protein>
<evidence type="ECO:0000313" key="1">
    <source>
        <dbReference type="EMBL" id="GAH91182.1"/>
    </source>
</evidence>
<dbReference type="InterPro" id="IPR023198">
    <property type="entry name" value="PGP-like_dom2"/>
</dbReference>
<feature type="non-terminal residue" evidence="1">
    <location>
        <position position="93"/>
    </location>
</feature>
<dbReference type="SUPFAM" id="SSF56784">
    <property type="entry name" value="HAD-like"/>
    <property type="match status" value="1"/>
</dbReference>
<accession>X1JB29</accession>
<organism evidence="1">
    <name type="scientific">marine sediment metagenome</name>
    <dbReference type="NCBI Taxonomy" id="412755"/>
    <lineage>
        <taxon>unclassified sequences</taxon>
        <taxon>metagenomes</taxon>
        <taxon>ecological metagenomes</taxon>
    </lineage>
</organism>
<name>X1JB29_9ZZZZ</name>
<feature type="non-terminal residue" evidence="1">
    <location>
        <position position="1"/>
    </location>
</feature>
<dbReference type="AlphaFoldDB" id="X1JB29"/>